<gene>
    <name evidence="2" type="ORF">SAMN05216260_10849</name>
</gene>
<organism evidence="2 3">
    <name type="scientific">Streptomyces griseoaurantiacus</name>
    <dbReference type="NCBI Taxonomy" id="68213"/>
    <lineage>
        <taxon>Bacteria</taxon>
        <taxon>Bacillati</taxon>
        <taxon>Actinomycetota</taxon>
        <taxon>Actinomycetes</taxon>
        <taxon>Kitasatosporales</taxon>
        <taxon>Streptomycetaceae</taxon>
        <taxon>Streptomyces</taxon>
        <taxon>Streptomyces aurantiacus group</taxon>
    </lineage>
</organism>
<dbReference type="Gene3D" id="1.25.40.10">
    <property type="entry name" value="Tetratricopeptide repeat domain"/>
    <property type="match status" value="1"/>
</dbReference>
<dbReference type="InterPro" id="IPR011990">
    <property type="entry name" value="TPR-like_helical_dom_sf"/>
</dbReference>
<dbReference type="Proteomes" id="UP000198614">
    <property type="component" value="Unassembled WGS sequence"/>
</dbReference>
<accession>A0A1G7L1T4</accession>
<name>A0A1G7L1T4_9ACTN</name>
<feature type="domain" description="CHAT" evidence="1">
    <location>
        <begin position="691"/>
        <end position="966"/>
    </location>
</feature>
<evidence type="ECO:0000313" key="3">
    <source>
        <dbReference type="Proteomes" id="UP000198614"/>
    </source>
</evidence>
<proteinExistence type="predicted"/>
<dbReference type="InterPro" id="IPR024983">
    <property type="entry name" value="CHAT_dom"/>
</dbReference>
<dbReference type="Pfam" id="PF12770">
    <property type="entry name" value="CHAT"/>
    <property type="match status" value="1"/>
</dbReference>
<dbReference type="EMBL" id="FNAX01000008">
    <property type="protein sequence ID" value="SDF42959.1"/>
    <property type="molecule type" value="Genomic_DNA"/>
</dbReference>
<protein>
    <submittedName>
        <fullName evidence="2">CHAT domain-containing protein</fullName>
    </submittedName>
</protein>
<dbReference type="OrthoDB" id="3206999at2"/>
<evidence type="ECO:0000313" key="2">
    <source>
        <dbReference type="EMBL" id="SDF42959.1"/>
    </source>
</evidence>
<sequence>MAPTPFDDEIARNRREAARGSVNAMHELAMLLRERHRYTGDPADLLTGIAQLRTALGYVPDHPVRPVLVASLSALLLDHFPYFRDPAALREALDGLEEALPLLDGENRFAAELMRADALLRLGETTRDRGPVDEAVEAASRLPRVPAALQVLGSALYVRYKVTHAHEDLVGAAAVLRECLRQTPADAPERVLRLGELGNVLQTSAEHTGEESLREEAVRYLRAVVEEVPETSAGMPWHKVDLAAALRDRGRHTGDVVALRESVALLEEALAAVPPGTGPWHNFCENHLTAVHSLVELTADVELLDRALEVGRAAYDAGGGAGGGAMVPLLLGQLHHVRYRHTLRPADLERAAALFGEVVGTTPYGGDDHVTALAGLGQVRFAEYLAGGDAEALRAAVVALGSTVRACAPDSPRRAEAQIAHGEALDAQYALGGDPGVLAAAGHAYREAARNEAVPPLTRVRAARAWALTEARAGDWRRARDTYALAVGLLPLVVPRRLARADQQRMLAELDGLASDAAAAALAAGDPEGAVLLLEQGRGLLGGQVLQGRDDLSRLRTVAPDLAGRLRETFDLLGPAGYLPNTAADVRHRLDRRLQELLDRARALPGFGDFLAAPRLADLLACAEDGPVVLINVSRFRGDALLVRSSGVTPVALPGVTPEAVEERAAAFGAALTASTRPGPGEAEAQTVVTEVLGWLWEAIAEPVLAALGRTGAPEGDPPRLWWSPAGRLALLPLHAAGRFPRGPAVLDRVVSSYTPTLRALRHARTRHDQGDAAGPADGDLLVVTVGDAAGARTLRGVGREAQDIAALRPVTRLDGARATVDAVRAALTSHASVHIACHAASDPDDPSAGHLLLHDGRLSLLDLSGLELSGVRLAVLSACETSLGAPRIPDESLHLVSAFQLAGYPQVVGTLWQVNDRVARLVSVDLHRGLRAGEDVARALHHAVRRCRERFPGTPTLWAAYLHSGR</sequence>
<evidence type="ECO:0000259" key="1">
    <source>
        <dbReference type="Pfam" id="PF12770"/>
    </source>
</evidence>
<dbReference type="AlphaFoldDB" id="A0A1G7L1T4"/>
<reference evidence="2 3" key="1">
    <citation type="submission" date="2016-10" db="EMBL/GenBank/DDBJ databases">
        <authorList>
            <person name="de Groot N.N."/>
        </authorList>
    </citation>
    <scope>NUCLEOTIDE SEQUENCE [LARGE SCALE GENOMIC DNA]</scope>
    <source>
        <strain evidence="2 3">CGMCC 4.1859</strain>
    </source>
</reference>